<dbReference type="GO" id="GO:0015658">
    <property type="term" value="F:branched-chain amino acid transmembrane transporter activity"/>
    <property type="evidence" value="ECO:0007669"/>
    <property type="project" value="InterPro"/>
</dbReference>
<keyword evidence="5 7" id="KW-0472">Membrane</keyword>
<evidence type="ECO:0000256" key="1">
    <source>
        <dbReference type="ARBA" id="ARBA00004651"/>
    </source>
</evidence>
<keyword evidence="4 7" id="KW-1133">Transmembrane helix</keyword>
<evidence type="ECO:0000313" key="8">
    <source>
        <dbReference type="EMBL" id="SDG77446.1"/>
    </source>
</evidence>
<feature type="region of interest" description="Disordered" evidence="6">
    <location>
        <begin position="328"/>
        <end position="360"/>
    </location>
</feature>
<protein>
    <submittedName>
        <fullName evidence="8">Amino acid/amide ABC transporter membrane protein 2, HAAT family</fullName>
    </submittedName>
</protein>
<keyword evidence="2" id="KW-1003">Cell membrane</keyword>
<evidence type="ECO:0000313" key="9">
    <source>
        <dbReference type="Proteomes" id="UP000198956"/>
    </source>
</evidence>
<dbReference type="AlphaFoldDB" id="A0A1G7WZV5"/>
<keyword evidence="3 7" id="KW-0812">Transmembrane</keyword>
<evidence type="ECO:0000256" key="4">
    <source>
        <dbReference type="ARBA" id="ARBA00022989"/>
    </source>
</evidence>
<evidence type="ECO:0000256" key="5">
    <source>
        <dbReference type="ARBA" id="ARBA00023136"/>
    </source>
</evidence>
<feature type="transmembrane region" description="Helical" evidence="7">
    <location>
        <begin position="251"/>
        <end position="277"/>
    </location>
</feature>
<dbReference type="OrthoDB" id="9789927at2"/>
<name>A0A1G7WZV5_ANETH</name>
<feature type="transmembrane region" description="Helical" evidence="7">
    <location>
        <begin position="297"/>
        <end position="320"/>
    </location>
</feature>
<accession>A0A1G7WZV5</accession>
<evidence type="ECO:0000256" key="6">
    <source>
        <dbReference type="SAM" id="MobiDB-lite"/>
    </source>
</evidence>
<dbReference type="RefSeq" id="WP_057899586.1">
    <property type="nucleotide sequence ID" value="NZ_FNDE01000002.1"/>
</dbReference>
<evidence type="ECO:0000256" key="2">
    <source>
        <dbReference type="ARBA" id="ARBA00022475"/>
    </source>
</evidence>
<gene>
    <name evidence="8" type="ORF">SAMN04489735_1002256</name>
</gene>
<dbReference type="Pfam" id="PF02653">
    <property type="entry name" value="BPD_transp_2"/>
    <property type="match status" value="1"/>
</dbReference>
<dbReference type="Proteomes" id="UP000198956">
    <property type="component" value="Unassembled WGS sequence"/>
</dbReference>
<organism evidence="8 9">
    <name type="scientific">Aneurinibacillus thermoaerophilus</name>
    <dbReference type="NCBI Taxonomy" id="143495"/>
    <lineage>
        <taxon>Bacteria</taxon>
        <taxon>Bacillati</taxon>
        <taxon>Bacillota</taxon>
        <taxon>Bacilli</taxon>
        <taxon>Bacillales</taxon>
        <taxon>Paenibacillaceae</taxon>
        <taxon>Aneurinibacillus group</taxon>
        <taxon>Aneurinibacillus</taxon>
    </lineage>
</organism>
<feature type="transmembrane region" description="Helical" evidence="7">
    <location>
        <begin position="88"/>
        <end position="106"/>
    </location>
</feature>
<dbReference type="PANTHER" id="PTHR30482:SF18">
    <property type="entry name" value="BRANCHED AMINO ACID TRANSPORT SYSTEM PERMEASE"/>
    <property type="match status" value="1"/>
</dbReference>
<feature type="transmembrane region" description="Helical" evidence="7">
    <location>
        <begin position="62"/>
        <end position="82"/>
    </location>
</feature>
<sequence>MKTNIKLIYSRSLKGPLVLTFVLLALPFLIPSPYFLGMMVLIGFYTIVGTGLSMLMGYAGQISLGHAAFYGVGAYTSAILTAKMGMPALAGIAAGALVALIIAYIVGVPTLKLTEHYLSLATLGFGVIVFIFFKQLKGLTGGLDGFFGIPPLEIFGFEFTTDFAYYYLVWPLAICSILFARNVIQSRVGRALRSIHGSETASSALGVNTQKYKLQVFMMSAVYAAVAGSLYAHYVTFISPQLFEAMASIHFLIMVIIGGMASIWGGMVGAAVFVFLSEGLKEVIPLVMSNASGEFEIVFFGVLLVALLIYMPEGLVPALSKTWKNLRRKKDSGGQNSRNAHMELEDEKEVQVSMVGGGER</sequence>
<dbReference type="PANTHER" id="PTHR30482">
    <property type="entry name" value="HIGH-AFFINITY BRANCHED-CHAIN AMINO ACID TRANSPORT SYSTEM PERMEASE"/>
    <property type="match status" value="1"/>
</dbReference>
<proteinExistence type="predicted"/>
<dbReference type="GO" id="GO:0005886">
    <property type="term" value="C:plasma membrane"/>
    <property type="evidence" value="ECO:0007669"/>
    <property type="project" value="UniProtKB-SubCell"/>
</dbReference>
<dbReference type="EMBL" id="FNDE01000002">
    <property type="protein sequence ID" value="SDG77446.1"/>
    <property type="molecule type" value="Genomic_DNA"/>
</dbReference>
<evidence type="ECO:0000256" key="7">
    <source>
        <dbReference type="SAM" id="Phobius"/>
    </source>
</evidence>
<dbReference type="InterPro" id="IPR001851">
    <property type="entry name" value="ABC_transp_permease"/>
</dbReference>
<dbReference type="CDD" id="cd06581">
    <property type="entry name" value="TM_PBP1_LivM_like"/>
    <property type="match status" value="1"/>
</dbReference>
<feature type="transmembrane region" description="Helical" evidence="7">
    <location>
        <begin position="164"/>
        <end position="184"/>
    </location>
</feature>
<dbReference type="InterPro" id="IPR043428">
    <property type="entry name" value="LivM-like"/>
</dbReference>
<evidence type="ECO:0000256" key="3">
    <source>
        <dbReference type="ARBA" id="ARBA00022692"/>
    </source>
</evidence>
<comment type="subcellular location">
    <subcellularLocation>
        <location evidence="1">Cell membrane</location>
        <topology evidence="1">Multi-pass membrane protein</topology>
    </subcellularLocation>
</comment>
<feature type="transmembrane region" description="Helical" evidence="7">
    <location>
        <begin position="118"/>
        <end position="136"/>
    </location>
</feature>
<reference evidence="8 9" key="1">
    <citation type="submission" date="2016-10" db="EMBL/GenBank/DDBJ databases">
        <authorList>
            <person name="de Groot N.N."/>
        </authorList>
    </citation>
    <scope>NUCLEOTIDE SEQUENCE [LARGE SCALE GENOMIC DNA]</scope>
    <source>
        <strain evidence="8 9">L 420-91</strain>
    </source>
</reference>